<evidence type="ECO:0000259" key="1">
    <source>
        <dbReference type="Pfam" id="PF19557"/>
    </source>
</evidence>
<dbReference type="Proteomes" id="UP000295832">
    <property type="component" value="Unassembled WGS sequence"/>
</dbReference>
<gene>
    <name evidence="2" type="ORF">C7959_10391</name>
</gene>
<evidence type="ECO:0000313" key="3">
    <source>
        <dbReference type="Proteomes" id="UP000295832"/>
    </source>
</evidence>
<protein>
    <recommendedName>
        <fullName evidence="1">DUF6079 domain-containing protein</fullName>
    </recommendedName>
</protein>
<dbReference type="SUPFAM" id="SSF52540">
    <property type="entry name" value="P-loop containing nucleoside triphosphate hydrolases"/>
    <property type="match status" value="1"/>
</dbReference>
<dbReference type="Pfam" id="PF19557">
    <property type="entry name" value="DUF6079_1st"/>
    <property type="match status" value="1"/>
</dbReference>
<dbReference type="InterPro" id="IPR045725">
    <property type="entry name" value="DUF6079_N"/>
</dbReference>
<organism evidence="2 3">
    <name type="scientific">Orenia marismortui</name>
    <dbReference type="NCBI Taxonomy" id="46469"/>
    <lineage>
        <taxon>Bacteria</taxon>
        <taxon>Bacillati</taxon>
        <taxon>Bacillota</taxon>
        <taxon>Clostridia</taxon>
        <taxon>Halanaerobiales</taxon>
        <taxon>Halobacteroidaceae</taxon>
        <taxon>Orenia</taxon>
    </lineage>
</organism>
<comment type="caution">
    <text evidence="2">The sequence shown here is derived from an EMBL/GenBank/DDBJ whole genome shotgun (WGS) entry which is preliminary data.</text>
</comment>
<keyword evidence="3" id="KW-1185">Reference proteome</keyword>
<dbReference type="Gene3D" id="3.40.50.300">
    <property type="entry name" value="P-loop containing nucleotide triphosphate hydrolases"/>
    <property type="match status" value="1"/>
</dbReference>
<name>A0A4R8HBN2_9FIRM</name>
<dbReference type="RefSeq" id="WP_134114886.1">
    <property type="nucleotide sequence ID" value="NZ_SOEG01000003.1"/>
</dbReference>
<dbReference type="InterPro" id="IPR027417">
    <property type="entry name" value="P-loop_NTPase"/>
</dbReference>
<evidence type="ECO:0000313" key="2">
    <source>
        <dbReference type="EMBL" id="TDX53239.1"/>
    </source>
</evidence>
<feature type="domain" description="DUF6079" evidence="1">
    <location>
        <begin position="28"/>
        <end position="175"/>
    </location>
</feature>
<dbReference type="EMBL" id="SOEG01000003">
    <property type="protein sequence ID" value="TDX53239.1"/>
    <property type="molecule type" value="Genomic_DNA"/>
</dbReference>
<proteinExistence type="predicted"/>
<accession>A0A4R8HBN2</accession>
<dbReference type="AlphaFoldDB" id="A0A4R8HBN2"/>
<sequence length="1189" mass="140552">MSKIKDMIKTSQGFKYSINLKYDINDNQKIESYIPTDQSMEIMDKLINGFQDQESNRSHILLGSYGTGKSHLSMVLASLLSTNKTNSSYNSLFEKIKQYNNKLHNKMEEVINDKYLIVLPEEGLYDFERSIILGLRNSLKEHGLEDELPTTFYDNIVDKINYWKDKFSNTYQELKNILNNNYNIDIDSFIDEIKDYNRDYYQIFLDIYPKLTAGAEFTPYNRIRLVDLLQGMEDILKANKYKGILIVFDEFGKFLEENIAKFNIKDIQDLAEYCNREDNLIPSSLLLITHKNLSQYSTQQRLSTEEWRKVEGRFKRHNITQRSNQIYELISKVIIKEGDSWNKFKTTKDQEFKDLMFELKQSNLFSDLSTKALKDWILFGCYPLHPSTAFALFNLSKLIAQNQRTLFTFLSHKEEYSLNNFIENTEDEFPLLSLDYLYNYFLDLIQQEESNSRIYGIWKNAHRSLEKLSEEEIEERKFVKALAIINIISDFNRLAPNPDTIRSNLSLTKDQFDKVEANLINKKVIFYRKSIDQYKFFDGSDINLKKKIKEIGIERENYFQPINKLNKEYLLPPLLAHRYNFNNKILRFFTVEYLRIEEITNEIISNKISNNYLDGKIFVVLTSNKKEKIEAKRKIKDINNDQAIFILSKEAVEYKDILLEIDSIEYLLTQEDFLAQDPIIKLELETYLGDKKDELIKLLTQVYQPVYNKSSYYRLGQELKIDSKKELLKLISDICEDVFKNTMVVNHEMINKNKITGTMKRVRRDIIDRLINQDSLAPELDFDNFNAAHTVVRAVLVKNNILKYNKKTDMTEVQIPIGKPNLLEIIKEIKNFIERSQEEQVCFEDIYQKLQSPPFGLRKGYIPILLAAYFRRYRGRIVITHKDEDREYRSSIFDEIENNPKQFKLGIDLWDEQKETYIQSLEELFVEFIDTKLRTRNRLKALWEGMQSYYRSLPHYIRNTQNLNKEAMILKKILNRDFKNTHRLFFEFLPQAYGNDDFNEISLQIQKSVSNLNQGLSKLHATLIKKLLELKKLDYNQDLIVNDLFLDWYQDLPKEVQQHHFNWKVNTLFDLISEQEVTEKEFLNLMAERLTGFRLSNWNDQHLEDMISDIKDIFEEVDNYTSKNNKESEITLSYLDSGKHKAISFDSVEVSDLGKMLLSKIKGDLDNFGQAISEKEKASILIELLKEEL</sequence>
<reference evidence="2 3" key="1">
    <citation type="submission" date="2019-03" db="EMBL/GenBank/DDBJ databases">
        <title>Subsurface microbial communities from deep shales in Ohio and West Virginia, USA.</title>
        <authorList>
            <person name="Wrighton K."/>
        </authorList>
    </citation>
    <scope>NUCLEOTIDE SEQUENCE [LARGE SCALE GENOMIC DNA]</scope>
    <source>
        <strain evidence="2 3">MSL 6dP</strain>
    </source>
</reference>